<sequence length="245" mass="27403">MPHTTSLPAAVKEQSLLSQADEIYPAYVTLISELFGALDVVASIKPKASSRLAISAEAGSSVTQMASTPLEVLEKLKALDIRLQQYRHSIESHQQLVRKVQLVKEDLDSRNKSVLLLVKRLHHAQEGLDAVLADAHYKQSLMHKANQGSIDFNELLAYAQRVSKHTMSPVNPNTWVVEPPIPQDNHMRMSLLFRQDQLFNKKEVKSEVGLVSDTTMELDLLAHEPLIHIGHDEAHAEALLDLDFE</sequence>
<keyword evidence="5 8" id="KW-0804">Transcription</keyword>
<evidence type="ECO:0000256" key="7">
    <source>
        <dbReference type="ARBA" id="ARBA00031257"/>
    </source>
</evidence>
<evidence type="ECO:0000256" key="4">
    <source>
        <dbReference type="ARBA" id="ARBA00023015"/>
    </source>
</evidence>
<evidence type="ECO:0000256" key="8">
    <source>
        <dbReference type="RuleBase" id="RU364141"/>
    </source>
</evidence>
<name>A0ABQ8FK03_9FUNG</name>
<evidence type="ECO:0000256" key="3">
    <source>
        <dbReference type="ARBA" id="ARBA00020629"/>
    </source>
</evidence>
<dbReference type="PANTHER" id="PTHR13208">
    <property type="entry name" value="MEDIATOR OF RNA POLYMERASE II TRANSCRIPTION SUBUNIT 4"/>
    <property type="match status" value="1"/>
</dbReference>
<dbReference type="PANTHER" id="PTHR13208:SF2">
    <property type="entry name" value="MEDIATOR OF RNA POLYMERASE II TRANSCRIPTION SUBUNIT 4"/>
    <property type="match status" value="1"/>
</dbReference>
<reference evidence="9 10" key="1">
    <citation type="submission" date="2021-02" db="EMBL/GenBank/DDBJ databases">
        <title>Variation within the Batrachochytrium salamandrivorans European outbreak.</title>
        <authorList>
            <person name="Kelly M."/>
            <person name="Pasmans F."/>
            <person name="Shea T.P."/>
            <person name="Munoz J.F."/>
            <person name="Carranza S."/>
            <person name="Cuomo C.A."/>
            <person name="Martel A."/>
        </authorList>
    </citation>
    <scope>NUCLEOTIDE SEQUENCE [LARGE SCALE GENOMIC DNA]</scope>
    <source>
        <strain evidence="9 10">AMFP18/2</strain>
    </source>
</reference>
<dbReference type="InterPro" id="IPR019258">
    <property type="entry name" value="Mediator_Med4"/>
</dbReference>
<keyword evidence="8" id="KW-0010">Activator</keyword>
<comment type="function">
    <text evidence="8">Component of the Mediator complex, a coactivator involved in the regulated transcription of nearly all RNA polymerase II-dependent genes. Mediator functions as a bridge to convey information from gene-specific regulatory proteins to the basal RNA polymerase II transcription machinery. Mediator is recruited to promoters by direct interactions with regulatory proteins and serves as a scaffold for the assembly of a functional preinitiation complex with RNA polymerase II and the general transcription factors.</text>
</comment>
<dbReference type="Proteomes" id="UP001648503">
    <property type="component" value="Unassembled WGS sequence"/>
</dbReference>
<comment type="subunit">
    <text evidence="8">Component of the Mediator complex.</text>
</comment>
<evidence type="ECO:0000256" key="2">
    <source>
        <dbReference type="ARBA" id="ARBA00009626"/>
    </source>
</evidence>
<dbReference type="Pfam" id="PF10018">
    <property type="entry name" value="Med4"/>
    <property type="match status" value="1"/>
</dbReference>
<accession>A0ABQ8FK03</accession>
<comment type="caution">
    <text evidence="9">The sequence shown here is derived from an EMBL/GenBank/DDBJ whole genome shotgun (WGS) entry which is preliminary data.</text>
</comment>
<evidence type="ECO:0000313" key="9">
    <source>
        <dbReference type="EMBL" id="KAH6599617.1"/>
    </source>
</evidence>
<evidence type="ECO:0000256" key="6">
    <source>
        <dbReference type="ARBA" id="ARBA00023242"/>
    </source>
</evidence>
<keyword evidence="4 8" id="KW-0805">Transcription regulation</keyword>
<gene>
    <name evidence="8" type="primary">MED4</name>
    <name evidence="9" type="ORF">BASA50_002959</name>
</gene>
<protein>
    <recommendedName>
        <fullName evidence="3 8">Mediator of RNA polymerase II transcription subunit 4</fullName>
    </recommendedName>
    <alternativeName>
        <fullName evidence="7 8">Mediator complex subunit 4</fullName>
    </alternativeName>
</protein>
<dbReference type="EMBL" id="JAFCIX010000063">
    <property type="protein sequence ID" value="KAH6599617.1"/>
    <property type="molecule type" value="Genomic_DNA"/>
</dbReference>
<evidence type="ECO:0000256" key="1">
    <source>
        <dbReference type="ARBA" id="ARBA00004123"/>
    </source>
</evidence>
<comment type="subcellular location">
    <subcellularLocation>
        <location evidence="1 8">Nucleus</location>
    </subcellularLocation>
</comment>
<evidence type="ECO:0000313" key="10">
    <source>
        <dbReference type="Proteomes" id="UP001648503"/>
    </source>
</evidence>
<organism evidence="9 10">
    <name type="scientific">Batrachochytrium salamandrivorans</name>
    <dbReference type="NCBI Taxonomy" id="1357716"/>
    <lineage>
        <taxon>Eukaryota</taxon>
        <taxon>Fungi</taxon>
        <taxon>Fungi incertae sedis</taxon>
        <taxon>Chytridiomycota</taxon>
        <taxon>Chytridiomycota incertae sedis</taxon>
        <taxon>Chytridiomycetes</taxon>
        <taxon>Rhizophydiales</taxon>
        <taxon>Rhizophydiales incertae sedis</taxon>
        <taxon>Batrachochytrium</taxon>
    </lineage>
</organism>
<keyword evidence="10" id="KW-1185">Reference proteome</keyword>
<proteinExistence type="inferred from homology"/>
<evidence type="ECO:0000256" key="5">
    <source>
        <dbReference type="ARBA" id="ARBA00023163"/>
    </source>
</evidence>
<comment type="similarity">
    <text evidence="2 8">Belongs to the Mediator complex subunit 4 family.</text>
</comment>
<keyword evidence="6 8" id="KW-0539">Nucleus</keyword>